<dbReference type="Gene3D" id="3.40.50.1820">
    <property type="entry name" value="alpha/beta hydrolase"/>
    <property type="match status" value="1"/>
</dbReference>
<dbReference type="STRING" id="407036.SAMN05216243_2556"/>
<proteinExistence type="predicted"/>
<name>A0A1G9AJ80_9BACI</name>
<dbReference type="AlphaFoldDB" id="A0A1G9AJ80"/>
<dbReference type="GO" id="GO:0016787">
    <property type="term" value="F:hydrolase activity"/>
    <property type="evidence" value="ECO:0007669"/>
    <property type="project" value="UniProtKB-KW"/>
</dbReference>
<organism evidence="1 2">
    <name type="scientific">Sediminibacillus albus</name>
    <dbReference type="NCBI Taxonomy" id="407036"/>
    <lineage>
        <taxon>Bacteria</taxon>
        <taxon>Bacillati</taxon>
        <taxon>Bacillota</taxon>
        <taxon>Bacilli</taxon>
        <taxon>Bacillales</taxon>
        <taxon>Bacillaceae</taxon>
        <taxon>Sediminibacillus</taxon>
    </lineage>
</organism>
<accession>A0A1G9AJ80</accession>
<evidence type="ECO:0000313" key="2">
    <source>
        <dbReference type="Proteomes" id="UP000198694"/>
    </source>
</evidence>
<gene>
    <name evidence="1" type="ORF">SAMN05216243_2556</name>
</gene>
<dbReference type="Pfam" id="PF06028">
    <property type="entry name" value="DUF915"/>
    <property type="match status" value="1"/>
</dbReference>
<sequence>MEKLKHHKYSFLLFLLLFFIIISSFTFINSKQISSQDNSKMIPTVFVHGFKGGPGSFRTMLDRMEASVPDTKRMVFRVNEEGEVSIKGRYSGQLNPFIQVVFERNRASLANQTIWLQKVMAELHGTYGFEKINLIGHSMGGLASTNFLLTKSTKEFPIVQNLIVIGSPFQGITAERYYSANSSAAAVDLRFHSDALLSMEGKKDNLPEEVNVLAIAGVINSQPSQTDGLVELASALGIKDLVPAEQYTEKVFYDSKAGHSDLHEHVGVDRAVSDFLWSTEKVVSEGEID</sequence>
<keyword evidence="1" id="KW-0378">Hydrolase</keyword>
<dbReference type="EMBL" id="FNFL01000004">
    <property type="protein sequence ID" value="SDK27402.1"/>
    <property type="molecule type" value="Genomic_DNA"/>
</dbReference>
<dbReference type="PANTHER" id="PTHR37946:SF1">
    <property type="entry name" value="SLL1969 PROTEIN"/>
    <property type="match status" value="1"/>
</dbReference>
<keyword evidence="2" id="KW-1185">Reference proteome</keyword>
<reference evidence="1 2" key="1">
    <citation type="submission" date="2016-10" db="EMBL/GenBank/DDBJ databases">
        <authorList>
            <person name="de Groot N.N."/>
        </authorList>
    </citation>
    <scope>NUCLEOTIDE SEQUENCE [LARGE SCALE GENOMIC DNA]</scope>
    <source>
        <strain evidence="1 2">CGMCC 1.6502</strain>
    </source>
</reference>
<dbReference type="OrthoDB" id="503948at2"/>
<dbReference type="SUPFAM" id="SSF53474">
    <property type="entry name" value="alpha/beta-Hydrolases"/>
    <property type="match status" value="1"/>
</dbReference>
<dbReference type="InterPro" id="IPR029058">
    <property type="entry name" value="AB_hydrolase_fold"/>
</dbReference>
<dbReference type="Proteomes" id="UP000198694">
    <property type="component" value="Unassembled WGS sequence"/>
</dbReference>
<dbReference type="RefSeq" id="WP_093214833.1">
    <property type="nucleotide sequence ID" value="NZ_FNFL01000004.1"/>
</dbReference>
<evidence type="ECO:0000313" key="1">
    <source>
        <dbReference type="EMBL" id="SDK27402.1"/>
    </source>
</evidence>
<dbReference type="InterPro" id="IPR010315">
    <property type="entry name" value="DUF915_hydro-like"/>
</dbReference>
<dbReference type="PANTHER" id="PTHR37946">
    <property type="entry name" value="SLL1969 PROTEIN"/>
    <property type="match status" value="1"/>
</dbReference>
<protein>
    <submittedName>
        <fullName evidence="1">Uncharacterized protein with an alpha/beta hydrolase fold</fullName>
    </submittedName>
</protein>